<feature type="transmembrane region" description="Helical" evidence="1">
    <location>
        <begin position="70"/>
        <end position="92"/>
    </location>
</feature>
<keyword evidence="1" id="KW-1133">Transmembrane helix</keyword>
<organism evidence="2 3">
    <name type="scientific">Cannabis sativa</name>
    <name type="common">Hemp</name>
    <name type="synonym">Marijuana</name>
    <dbReference type="NCBI Taxonomy" id="3483"/>
    <lineage>
        <taxon>Eukaryota</taxon>
        <taxon>Viridiplantae</taxon>
        <taxon>Streptophyta</taxon>
        <taxon>Embryophyta</taxon>
        <taxon>Tracheophyta</taxon>
        <taxon>Spermatophyta</taxon>
        <taxon>Magnoliopsida</taxon>
        <taxon>eudicotyledons</taxon>
        <taxon>Gunneridae</taxon>
        <taxon>Pentapetalae</taxon>
        <taxon>rosids</taxon>
        <taxon>fabids</taxon>
        <taxon>Rosales</taxon>
        <taxon>Cannabaceae</taxon>
        <taxon>Cannabis</taxon>
    </lineage>
</organism>
<protein>
    <submittedName>
        <fullName evidence="2">Uncharacterized protein</fullName>
    </submittedName>
</protein>
<dbReference type="Proteomes" id="UP000596661">
    <property type="component" value="Unassembled WGS sequence"/>
</dbReference>
<proteinExistence type="predicted"/>
<reference evidence="2" key="1">
    <citation type="submission" date="2021-03" db="UniProtKB">
        <authorList>
            <consortium name="EnsemblPlants"/>
        </authorList>
    </citation>
    <scope>IDENTIFICATION</scope>
</reference>
<evidence type="ECO:0000256" key="1">
    <source>
        <dbReference type="SAM" id="Phobius"/>
    </source>
</evidence>
<accession>A0A803QPC8</accession>
<dbReference type="EnsemblPlants" id="evm.model.10.561">
    <property type="protein sequence ID" value="cds.evm.model.10.561"/>
    <property type="gene ID" value="evm.TU.10.561"/>
</dbReference>
<sequence>MNPSLVHGLKQFRFVSTWNCLFVAPRSSILVCCTATSANAIKSASANLARCSILAFFCGPSFGSFVPKSISMLVVLFFLVFLTSQGDTLPFLDVK</sequence>
<keyword evidence="1" id="KW-0812">Transmembrane</keyword>
<dbReference type="Gramene" id="evm.model.10.561">
    <property type="protein sequence ID" value="cds.evm.model.10.561"/>
    <property type="gene ID" value="evm.TU.10.561"/>
</dbReference>
<dbReference type="AlphaFoldDB" id="A0A803QPC8"/>
<name>A0A803QPC8_CANSA</name>
<evidence type="ECO:0000313" key="2">
    <source>
        <dbReference type="EnsemblPlants" id="cds.evm.model.10.561"/>
    </source>
</evidence>
<evidence type="ECO:0000313" key="3">
    <source>
        <dbReference type="Proteomes" id="UP000596661"/>
    </source>
</evidence>
<keyword evidence="1" id="KW-0472">Membrane</keyword>
<keyword evidence="3" id="KW-1185">Reference proteome</keyword>
<dbReference type="EMBL" id="UZAU01000806">
    <property type="status" value="NOT_ANNOTATED_CDS"/>
    <property type="molecule type" value="Genomic_DNA"/>
</dbReference>